<keyword evidence="2" id="KW-1185">Reference proteome</keyword>
<dbReference type="KEGG" id="nia:A8C56_04460"/>
<dbReference type="AlphaFoldDB" id="A0A1A9HZT2"/>
<organism evidence="1 2">
    <name type="scientific">Niabella ginsenosidivorans</name>
    <dbReference type="NCBI Taxonomy" id="1176587"/>
    <lineage>
        <taxon>Bacteria</taxon>
        <taxon>Pseudomonadati</taxon>
        <taxon>Bacteroidota</taxon>
        <taxon>Chitinophagia</taxon>
        <taxon>Chitinophagales</taxon>
        <taxon>Chitinophagaceae</taxon>
        <taxon>Niabella</taxon>
    </lineage>
</organism>
<dbReference type="Proteomes" id="UP000077667">
    <property type="component" value="Chromosome"/>
</dbReference>
<dbReference type="RefSeq" id="WP_067752571.1">
    <property type="nucleotide sequence ID" value="NZ_CP015772.1"/>
</dbReference>
<evidence type="ECO:0000313" key="1">
    <source>
        <dbReference type="EMBL" id="ANH80329.1"/>
    </source>
</evidence>
<sequence length="91" mass="10705">MNFQKQDLVHTHYSWASGGHIFKGQPSRRSFDRNNGDQVLFLINLYASLTDRFTLHDGKIIEQKIHSDVPEEARSEISVFNWLRWNVFIAE</sequence>
<reference evidence="1 2" key="1">
    <citation type="submission" date="2016-05" db="EMBL/GenBank/DDBJ databases">
        <title>Niabella ginsenosidivorans BS26 whole genome sequencing.</title>
        <authorList>
            <person name="Im W.T."/>
            <person name="Siddiqi M.Z."/>
        </authorList>
    </citation>
    <scope>NUCLEOTIDE SEQUENCE [LARGE SCALE GENOMIC DNA]</scope>
    <source>
        <strain evidence="1 2">BS26</strain>
    </source>
</reference>
<gene>
    <name evidence="1" type="ORF">A8C56_04460</name>
</gene>
<dbReference type="OrthoDB" id="673636at2"/>
<name>A0A1A9HZT2_9BACT</name>
<dbReference type="EMBL" id="CP015772">
    <property type="protein sequence ID" value="ANH80329.1"/>
    <property type="molecule type" value="Genomic_DNA"/>
</dbReference>
<evidence type="ECO:0000313" key="2">
    <source>
        <dbReference type="Proteomes" id="UP000077667"/>
    </source>
</evidence>
<protein>
    <submittedName>
        <fullName evidence="1">Uncharacterized protein</fullName>
    </submittedName>
</protein>
<proteinExistence type="predicted"/>
<accession>A0A1A9HZT2</accession>